<comment type="similarity">
    <text evidence="4">Belongs to the methyltransferase superfamily. METTL23 family.</text>
</comment>
<dbReference type="RefSeq" id="WP_145350553.1">
    <property type="nucleotide sequence ID" value="NZ_CP036262.1"/>
</dbReference>
<dbReference type="GO" id="GO:0032259">
    <property type="term" value="P:methylation"/>
    <property type="evidence" value="ECO:0007669"/>
    <property type="project" value="UniProtKB-KW"/>
</dbReference>
<keyword evidence="6" id="KW-1185">Reference proteome</keyword>
<evidence type="ECO:0000256" key="1">
    <source>
        <dbReference type="ARBA" id="ARBA00022603"/>
    </source>
</evidence>
<dbReference type="OrthoDB" id="264333at2"/>
<dbReference type="AlphaFoldDB" id="A0A517MBK2"/>
<reference evidence="5 6" key="1">
    <citation type="submission" date="2019-02" db="EMBL/GenBank/DDBJ databases">
        <title>Deep-cultivation of Planctomycetes and their phenomic and genomic characterization uncovers novel biology.</title>
        <authorList>
            <person name="Wiegand S."/>
            <person name="Jogler M."/>
            <person name="Boedeker C."/>
            <person name="Pinto D."/>
            <person name="Vollmers J."/>
            <person name="Rivas-Marin E."/>
            <person name="Kohn T."/>
            <person name="Peeters S.H."/>
            <person name="Heuer A."/>
            <person name="Rast P."/>
            <person name="Oberbeckmann S."/>
            <person name="Bunk B."/>
            <person name="Jeske O."/>
            <person name="Meyerdierks A."/>
            <person name="Storesund J.E."/>
            <person name="Kallscheuer N."/>
            <person name="Luecker S."/>
            <person name="Lage O.M."/>
            <person name="Pohl T."/>
            <person name="Merkel B.J."/>
            <person name="Hornburger P."/>
            <person name="Mueller R.-W."/>
            <person name="Bruemmer F."/>
            <person name="Labrenz M."/>
            <person name="Spormann A.M."/>
            <person name="Op den Camp H."/>
            <person name="Overmann J."/>
            <person name="Amann R."/>
            <person name="Jetten M.S.M."/>
            <person name="Mascher T."/>
            <person name="Medema M.H."/>
            <person name="Devos D.P."/>
            <person name="Kaster A.-K."/>
            <person name="Ovreas L."/>
            <person name="Rohde M."/>
            <person name="Galperin M.Y."/>
            <person name="Jogler C."/>
        </authorList>
    </citation>
    <scope>NUCLEOTIDE SEQUENCE [LARGE SCALE GENOMIC DNA]</scope>
    <source>
        <strain evidence="5 6">FF011L</strain>
    </source>
</reference>
<keyword evidence="3" id="KW-0949">S-adenosyl-L-methionine</keyword>
<dbReference type="Gene3D" id="3.40.50.150">
    <property type="entry name" value="Vaccinia Virus protein VP39"/>
    <property type="match status" value="1"/>
</dbReference>
<evidence type="ECO:0000313" key="6">
    <source>
        <dbReference type="Proteomes" id="UP000320672"/>
    </source>
</evidence>
<dbReference type="PANTHER" id="PTHR14614:SF164">
    <property type="entry name" value="HISTONE-ARGININE METHYLTRANSFERASE METTL23"/>
    <property type="match status" value="1"/>
</dbReference>
<dbReference type="InterPro" id="IPR029063">
    <property type="entry name" value="SAM-dependent_MTases_sf"/>
</dbReference>
<proteinExistence type="inferred from homology"/>
<organism evidence="5 6">
    <name type="scientific">Roseimaritima multifibrata</name>
    <dbReference type="NCBI Taxonomy" id="1930274"/>
    <lineage>
        <taxon>Bacteria</taxon>
        <taxon>Pseudomonadati</taxon>
        <taxon>Planctomycetota</taxon>
        <taxon>Planctomycetia</taxon>
        <taxon>Pirellulales</taxon>
        <taxon>Pirellulaceae</taxon>
        <taxon>Roseimaritima</taxon>
    </lineage>
</organism>
<accession>A0A517MBK2</accession>
<dbReference type="CDD" id="cd02440">
    <property type="entry name" value="AdoMet_MTases"/>
    <property type="match status" value="1"/>
</dbReference>
<evidence type="ECO:0000256" key="3">
    <source>
        <dbReference type="ARBA" id="ARBA00022691"/>
    </source>
</evidence>
<gene>
    <name evidence="5" type="ORF">FF011L_10080</name>
</gene>
<evidence type="ECO:0000256" key="2">
    <source>
        <dbReference type="ARBA" id="ARBA00022679"/>
    </source>
</evidence>
<dbReference type="SUPFAM" id="SSF53335">
    <property type="entry name" value="S-adenosyl-L-methionine-dependent methyltransferases"/>
    <property type="match status" value="1"/>
</dbReference>
<keyword evidence="1 5" id="KW-0489">Methyltransferase</keyword>
<name>A0A517MBK2_9BACT</name>
<evidence type="ECO:0000256" key="4">
    <source>
        <dbReference type="ARBA" id="ARBA00043988"/>
    </source>
</evidence>
<dbReference type="EMBL" id="CP036262">
    <property type="protein sequence ID" value="QDS92266.1"/>
    <property type="molecule type" value="Genomic_DNA"/>
</dbReference>
<dbReference type="GO" id="GO:0008168">
    <property type="term" value="F:methyltransferase activity"/>
    <property type="evidence" value="ECO:0007669"/>
    <property type="project" value="UniProtKB-KW"/>
</dbReference>
<dbReference type="Proteomes" id="UP000320672">
    <property type="component" value="Chromosome"/>
</dbReference>
<dbReference type="InterPro" id="IPR019410">
    <property type="entry name" value="Methyltransf_16"/>
</dbReference>
<dbReference type="PANTHER" id="PTHR14614">
    <property type="entry name" value="HEPATOCELLULAR CARCINOMA-ASSOCIATED ANTIGEN"/>
    <property type="match status" value="1"/>
</dbReference>
<evidence type="ECO:0000313" key="5">
    <source>
        <dbReference type="EMBL" id="QDS92266.1"/>
    </source>
</evidence>
<sequence length="247" mass="27760">MDDLSLPPAEETTEELSPKAQLEAEATKRFQWHWAPLRVAGQPWKIATASDPDGMLIEACERQDAGETGVIDPFWAAVWRASAGLDKFLDRYELEGTQVLELGCGTGRAGLSAALRGANVTLTDGVDDPLLLVRLTCWDLAERCRILRLRFGQDRLEGETFPLILGSDVTYLRQLWPELDHCLRLHLEPNGEVLLSDPHRLIADEFRDWIQAAGWEYQQHSVALSDDPEHPIRVMQLRLPSDSQTSP</sequence>
<dbReference type="Pfam" id="PF10294">
    <property type="entry name" value="Methyltransf_16"/>
    <property type="match status" value="1"/>
</dbReference>
<dbReference type="KEGG" id="rml:FF011L_10080"/>
<keyword evidence="2 5" id="KW-0808">Transferase</keyword>
<protein>
    <submittedName>
        <fullName evidence="5">Methyltransferase</fullName>
    </submittedName>
</protein>